<dbReference type="EMBL" id="JH880276">
    <property type="protein sequence ID" value="ELR62834.1"/>
    <property type="molecule type" value="Genomic_DNA"/>
</dbReference>
<evidence type="ECO:0000313" key="2">
    <source>
        <dbReference type="EMBL" id="ELR62834.1"/>
    </source>
</evidence>
<evidence type="ECO:0000313" key="3">
    <source>
        <dbReference type="Proteomes" id="UP000011080"/>
    </source>
</evidence>
<sequence>ADSGSGNATRKPRHSPEVLRPPAPQYPSGKSRAPLQEARRRQTKAP</sequence>
<feature type="region of interest" description="Disordered" evidence="1">
    <location>
        <begin position="1"/>
        <end position="46"/>
    </location>
</feature>
<dbReference type="Proteomes" id="UP000011080">
    <property type="component" value="Unassembled WGS sequence"/>
</dbReference>
<name>L8J5F8_9CETA</name>
<feature type="non-terminal residue" evidence="2">
    <location>
        <position position="1"/>
    </location>
</feature>
<evidence type="ECO:0000256" key="1">
    <source>
        <dbReference type="SAM" id="MobiDB-lite"/>
    </source>
</evidence>
<accession>L8J5F8</accession>
<dbReference type="AlphaFoldDB" id="L8J5F8"/>
<gene>
    <name evidence="2" type="ORF">M91_12539</name>
</gene>
<organism evidence="2 3">
    <name type="scientific">Bos mutus</name>
    <name type="common">wild yak</name>
    <dbReference type="NCBI Taxonomy" id="72004"/>
    <lineage>
        <taxon>Eukaryota</taxon>
        <taxon>Metazoa</taxon>
        <taxon>Chordata</taxon>
        <taxon>Craniata</taxon>
        <taxon>Vertebrata</taxon>
        <taxon>Euteleostomi</taxon>
        <taxon>Mammalia</taxon>
        <taxon>Eutheria</taxon>
        <taxon>Laurasiatheria</taxon>
        <taxon>Artiodactyla</taxon>
        <taxon>Ruminantia</taxon>
        <taxon>Pecora</taxon>
        <taxon>Bovidae</taxon>
        <taxon>Bovinae</taxon>
        <taxon>Bos</taxon>
    </lineage>
</organism>
<reference evidence="2 3" key="1">
    <citation type="journal article" date="2012" name="Nat. Genet.">
        <title>The yak genome and adaptation to life at high altitude.</title>
        <authorList>
            <person name="Qiu Q."/>
            <person name="Zhang G."/>
            <person name="Ma T."/>
            <person name="Qian W."/>
            <person name="Wang J."/>
            <person name="Ye Z."/>
            <person name="Cao C."/>
            <person name="Hu Q."/>
            <person name="Kim J."/>
            <person name="Larkin D.M."/>
            <person name="Auvil L."/>
            <person name="Capitanu B."/>
            <person name="Ma J."/>
            <person name="Lewin H.A."/>
            <person name="Qian X."/>
            <person name="Lang Y."/>
            <person name="Zhou R."/>
            <person name="Wang L."/>
            <person name="Wang K."/>
            <person name="Xia J."/>
            <person name="Liao S."/>
            <person name="Pan S."/>
            <person name="Lu X."/>
            <person name="Hou H."/>
            <person name="Wang Y."/>
            <person name="Zang X."/>
            <person name="Yin Y."/>
            <person name="Ma H."/>
            <person name="Zhang J."/>
            <person name="Wang Z."/>
            <person name="Zhang Y."/>
            <person name="Zhang D."/>
            <person name="Yonezawa T."/>
            <person name="Hasegawa M."/>
            <person name="Zhong Y."/>
            <person name="Liu W."/>
            <person name="Zhang Y."/>
            <person name="Huang Z."/>
            <person name="Zhang S."/>
            <person name="Long R."/>
            <person name="Yang H."/>
            <person name="Wang J."/>
            <person name="Lenstra J.A."/>
            <person name="Cooper D.N."/>
            <person name="Wu Y."/>
            <person name="Wang J."/>
            <person name="Shi P."/>
            <person name="Wang J."/>
            <person name="Liu J."/>
        </authorList>
    </citation>
    <scope>NUCLEOTIDE SEQUENCE [LARGE SCALE GENOMIC DNA]</scope>
    <source>
        <strain evidence="3">yakQH1</strain>
    </source>
</reference>
<proteinExistence type="predicted"/>
<protein>
    <submittedName>
        <fullName evidence="2">Uncharacterized protein</fullName>
    </submittedName>
</protein>